<organism evidence="1 2">
    <name type="scientific">Oreochromis aureus</name>
    <name type="common">Israeli tilapia</name>
    <name type="synonym">Chromis aureus</name>
    <dbReference type="NCBI Taxonomy" id="47969"/>
    <lineage>
        <taxon>Eukaryota</taxon>
        <taxon>Metazoa</taxon>
        <taxon>Chordata</taxon>
        <taxon>Craniata</taxon>
        <taxon>Vertebrata</taxon>
        <taxon>Euteleostomi</taxon>
        <taxon>Actinopterygii</taxon>
        <taxon>Neopterygii</taxon>
        <taxon>Teleostei</taxon>
        <taxon>Neoteleostei</taxon>
        <taxon>Acanthomorphata</taxon>
        <taxon>Ovalentaria</taxon>
        <taxon>Cichlomorphae</taxon>
        <taxon>Cichliformes</taxon>
        <taxon>Cichlidae</taxon>
        <taxon>African cichlids</taxon>
        <taxon>Pseudocrenilabrinae</taxon>
        <taxon>Oreochromini</taxon>
        <taxon>Oreochromis</taxon>
    </lineage>
</organism>
<evidence type="ECO:0008006" key="3">
    <source>
        <dbReference type="Google" id="ProtNLM"/>
    </source>
</evidence>
<evidence type="ECO:0000313" key="2">
    <source>
        <dbReference type="Proteomes" id="UP000472276"/>
    </source>
</evidence>
<protein>
    <recommendedName>
        <fullName evidence="3">DDE Tnp4 domain-containing protein</fullName>
    </recommendedName>
</protein>
<reference evidence="1" key="2">
    <citation type="submission" date="2025-08" db="UniProtKB">
        <authorList>
            <consortium name="Ensembl"/>
        </authorList>
    </citation>
    <scope>IDENTIFICATION</scope>
</reference>
<dbReference type="InterPro" id="IPR029069">
    <property type="entry name" value="HotDog_dom_sf"/>
</dbReference>
<dbReference type="AlphaFoldDB" id="A0AAZ1XIP1"/>
<sequence length="204" mass="23949">GRPRRTWVHQVLQRREQFGEFHHLLQELDDGRFQRYHRLSLAQFEDLLSRVGPRIARLDTNYRRSIPPAERLSICLRFLATGDSFRTIVQFQSRCVHGVPDHPQVATAIWDCLVGDFMAVPSPGDWRSITEGFQERWNLPLCCGALDGKHVQTKAPIYHIETHTLIYTKYLFHFFFVVPKFMHLLDLSHLTQNICVCLLYDIFN</sequence>
<proteinExistence type="predicted"/>
<name>A0AAZ1XIP1_OREAU</name>
<reference evidence="1" key="3">
    <citation type="submission" date="2025-09" db="UniProtKB">
        <authorList>
            <consortium name="Ensembl"/>
        </authorList>
    </citation>
    <scope>IDENTIFICATION</scope>
</reference>
<reference evidence="2" key="1">
    <citation type="submission" date="2020-03" db="EMBL/GenBank/DDBJ databases">
        <title>Evolution of repeat sequences and sex chromosomes of tilapia species revealed by chromosome-level genomes.</title>
        <authorList>
            <person name="Xu L."/>
            <person name="Tao W."/>
            <person name="Wang D."/>
            <person name="Zhou Q."/>
        </authorList>
    </citation>
    <scope>NUCLEOTIDE SEQUENCE [LARGE SCALE GENOMIC DNA]</scope>
    <source>
        <strain evidence="2">Israel</strain>
    </source>
</reference>
<dbReference type="Ensembl" id="ENSOABT00000075755.1">
    <property type="protein sequence ID" value="ENSOABP00000067460.1"/>
    <property type="gene ID" value="ENSOABG00000038537.1"/>
</dbReference>
<accession>A0AAZ1XIP1</accession>
<keyword evidence="2" id="KW-1185">Reference proteome</keyword>
<dbReference type="SUPFAM" id="SSF54637">
    <property type="entry name" value="Thioesterase/thiol ester dehydrase-isomerase"/>
    <property type="match status" value="1"/>
</dbReference>
<dbReference type="Proteomes" id="UP000472276">
    <property type="component" value="Unassembled WGS sequence"/>
</dbReference>
<evidence type="ECO:0000313" key="1">
    <source>
        <dbReference type="Ensembl" id="ENSOABP00000067460.1"/>
    </source>
</evidence>